<dbReference type="PROSITE" id="PS50110">
    <property type="entry name" value="RESPONSE_REGULATORY"/>
    <property type="match status" value="1"/>
</dbReference>
<dbReference type="InterPro" id="IPR011006">
    <property type="entry name" value="CheY-like_superfamily"/>
</dbReference>
<dbReference type="STRING" id="1195760.SAMN05444281_1048"/>
<dbReference type="PANTHER" id="PTHR44520:SF2">
    <property type="entry name" value="RESPONSE REGULATOR RCP1"/>
    <property type="match status" value="1"/>
</dbReference>
<sequence>MNMSFILIDDDNISNFINERIIRIEYPEAEVTHYTNPVKGLEFILNHLTKKSFLFLDINMPEMTGWEFIEQINQAELSVKQNLQIYMLSSSVEPSDLEKVKTNENIIGFIEKPLTTTFLASLRN</sequence>
<feature type="modified residue" description="4-aspartylphosphate" evidence="1">
    <location>
        <position position="57"/>
    </location>
</feature>
<dbReference type="GO" id="GO:0000160">
    <property type="term" value="P:phosphorelay signal transduction system"/>
    <property type="evidence" value="ECO:0007669"/>
    <property type="project" value="InterPro"/>
</dbReference>
<feature type="domain" description="Response regulatory" evidence="2">
    <location>
        <begin position="4"/>
        <end position="124"/>
    </location>
</feature>
<dbReference type="InterPro" id="IPR001789">
    <property type="entry name" value="Sig_transdc_resp-reg_receiver"/>
</dbReference>
<protein>
    <submittedName>
        <fullName evidence="3">Response regulator receiver domain-containing protein</fullName>
    </submittedName>
</protein>
<dbReference type="SMART" id="SM00448">
    <property type="entry name" value="REC"/>
    <property type="match status" value="1"/>
</dbReference>
<keyword evidence="4" id="KW-1185">Reference proteome</keyword>
<dbReference type="EMBL" id="FQXQ01000002">
    <property type="protein sequence ID" value="SHH58286.1"/>
    <property type="molecule type" value="Genomic_DNA"/>
</dbReference>
<reference evidence="4" key="1">
    <citation type="submission" date="2016-11" db="EMBL/GenBank/DDBJ databases">
        <authorList>
            <person name="Varghese N."/>
            <person name="Submissions S."/>
        </authorList>
    </citation>
    <scope>NUCLEOTIDE SEQUENCE [LARGE SCALE GENOMIC DNA]</scope>
    <source>
        <strain evidence="4">DSM 100572</strain>
    </source>
</reference>
<evidence type="ECO:0000313" key="4">
    <source>
        <dbReference type="Proteomes" id="UP000184109"/>
    </source>
</evidence>
<dbReference type="Proteomes" id="UP000184109">
    <property type="component" value="Unassembled WGS sequence"/>
</dbReference>
<dbReference type="PANTHER" id="PTHR44520">
    <property type="entry name" value="RESPONSE REGULATOR RCP1-RELATED"/>
    <property type="match status" value="1"/>
</dbReference>
<dbReference type="InterPro" id="IPR052893">
    <property type="entry name" value="TCS_response_regulator"/>
</dbReference>
<proteinExistence type="predicted"/>
<accession>A0A1M5U613</accession>
<gene>
    <name evidence="3" type="ORF">SAMN05444281_1048</name>
</gene>
<evidence type="ECO:0000313" key="3">
    <source>
        <dbReference type="EMBL" id="SHH58286.1"/>
    </source>
</evidence>
<organism evidence="3 4">
    <name type="scientific">Wenyingzhuangia marina</name>
    <dbReference type="NCBI Taxonomy" id="1195760"/>
    <lineage>
        <taxon>Bacteria</taxon>
        <taxon>Pseudomonadati</taxon>
        <taxon>Bacteroidota</taxon>
        <taxon>Flavobacteriia</taxon>
        <taxon>Flavobacteriales</taxon>
        <taxon>Flavobacteriaceae</taxon>
        <taxon>Wenyingzhuangia</taxon>
    </lineage>
</organism>
<keyword evidence="1" id="KW-0597">Phosphoprotein</keyword>
<dbReference type="Pfam" id="PF00072">
    <property type="entry name" value="Response_reg"/>
    <property type="match status" value="1"/>
</dbReference>
<name>A0A1M5U613_9FLAO</name>
<evidence type="ECO:0000256" key="1">
    <source>
        <dbReference type="PROSITE-ProRule" id="PRU00169"/>
    </source>
</evidence>
<dbReference type="SUPFAM" id="SSF52172">
    <property type="entry name" value="CheY-like"/>
    <property type="match status" value="1"/>
</dbReference>
<dbReference type="Gene3D" id="3.40.50.2300">
    <property type="match status" value="1"/>
</dbReference>
<evidence type="ECO:0000259" key="2">
    <source>
        <dbReference type="PROSITE" id="PS50110"/>
    </source>
</evidence>
<dbReference type="AlphaFoldDB" id="A0A1M5U613"/>